<evidence type="ECO:0000313" key="3">
    <source>
        <dbReference type="RefSeq" id="XP_058980700.1"/>
    </source>
</evidence>
<dbReference type="PANTHER" id="PTHR47331:SF5">
    <property type="entry name" value="RIBONUCLEASE H"/>
    <property type="match status" value="1"/>
</dbReference>
<evidence type="ECO:0000256" key="1">
    <source>
        <dbReference type="SAM" id="MobiDB-lite"/>
    </source>
</evidence>
<proteinExistence type="predicted"/>
<feature type="region of interest" description="Disordered" evidence="1">
    <location>
        <begin position="83"/>
        <end position="175"/>
    </location>
</feature>
<protein>
    <submittedName>
        <fullName evidence="3">Uncharacterized protein LOC131803424</fullName>
    </submittedName>
</protein>
<dbReference type="RefSeq" id="XP_058980700.1">
    <property type="nucleotide sequence ID" value="XM_059124717.1"/>
</dbReference>
<dbReference type="PANTHER" id="PTHR47331">
    <property type="entry name" value="PHD-TYPE DOMAIN-CONTAINING PROTEIN"/>
    <property type="match status" value="1"/>
</dbReference>
<name>A0ABM3V4I8_MUSDO</name>
<accession>A0ABM3V4I8</accession>
<evidence type="ECO:0000313" key="2">
    <source>
        <dbReference type="Proteomes" id="UP001652621"/>
    </source>
</evidence>
<organism evidence="2 3">
    <name type="scientific">Musca domestica</name>
    <name type="common">House fly</name>
    <dbReference type="NCBI Taxonomy" id="7370"/>
    <lineage>
        <taxon>Eukaryota</taxon>
        <taxon>Metazoa</taxon>
        <taxon>Ecdysozoa</taxon>
        <taxon>Arthropoda</taxon>
        <taxon>Hexapoda</taxon>
        <taxon>Insecta</taxon>
        <taxon>Pterygota</taxon>
        <taxon>Neoptera</taxon>
        <taxon>Endopterygota</taxon>
        <taxon>Diptera</taxon>
        <taxon>Brachycera</taxon>
        <taxon>Muscomorpha</taxon>
        <taxon>Muscoidea</taxon>
        <taxon>Muscidae</taxon>
        <taxon>Musca</taxon>
    </lineage>
</organism>
<sequence>MVKAKKYNAENRVNKRRIVCRVCLKDHPLRFCRKFLDMDYAERMKIISIYQHCAGCLAHDHTWRTCESTGKCKKCGDMHHTLLHKPGPRPSGDLVKKSFPGDGPSSSKSQPKKGPRSSNSFKEPEHTQNGPSSSKTASHNGPRSSNHGFKKGPSSSSKKSSSEVVPYGRRQNSRRETSYEVIPTYSLRETILLRATAVVKVICGDRYLHERALIDPSSESSIIADSLVKKMGQKVLRVGNKTRCLLQLRGNHGMSSTVETYAEVRRNYAVVTPKKSVDVRLVEEFPGLQLADEHFHTSGPVYLTLGGDLYSKIIRNGVSGGALGKPLAQFTIFGYVISGTYAS</sequence>
<dbReference type="GeneID" id="131803424"/>
<dbReference type="Proteomes" id="UP001652621">
    <property type="component" value="Unplaced"/>
</dbReference>
<gene>
    <name evidence="3" type="primary">LOC131803424</name>
</gene>
<feature type="compositionally biased region" description="Polar residues" evidence="1">
    <location>
        <begin position="127"/>
        <end position="147"/>
    </location>
</feature>
<reference evidence="3" key="1">
    <citation type="submission" date="2025-08" db="UniProtKB">
        <authorList>
            <consortium name="RefSeq"/>
        </authorList>
    </citation>
    <scope>IDENTIFICATION</scope>
    <source>
        <strain evidence="3">Aabys</strain>
        <tissue evidence="3">Whole body</tissue>
    </source>
</reference>
<keyword evidence="2" id="KW-1185">Reference proteome</keyword>
<feature type="compositionally biased region" description="Low complexity" evidence="1">
    <location>
        <begin position="100"/>
        <end position="109"/>
    </location>
</feature>